<dbReference type="RefSeq" id="WP_390321646.1">
    <property type="nucleotide sequence ID" value="NZ_JBHRTP010000018.1"/>
</dbReference>
<evidence type="ECO:0000313" key="3">
    <source>
        <dbReference type="Proteomes" id="UP001595530"/>
    </source>
</evidence>
<keyword evidence="1" id="KW-0732">Signal</keyword>
<name>A0ABV7EY32_9BURK</name>
<accession>A0ABV7EY32</accession>
<comment type="caution">
    <text evidence="2">The sequence shown here is derived from an EMBL/GenBank/DDBJ whole genome shotgun (WGS) entry which is preliminary data.</text>
</comment>
<proteinExistence type="predicted"/>
<organism evidence="2 3">
    <name type="scientific">Undibacterium arcticum</name>
    <dbReference type="NCBI Taxonomy" id="1762892"/>
    <lineage>
        <taxon>Bacteria</taxon>
        <taxon>Pseudomonadati</taxon>
        <taxon>Pseudomonadota</taxon>
        <taxon>Betaproteobacteria</taxon>
        <taxon>Burkholderiales</taxon>
        <taxon>Oxalobacteraceae</taxon>
        <taxon>Undibacterium</taxon>
    </lineage>
</organism>
<gene>
    <name evidence="2" type="ORF">ACFOFO_06625</name>
</gene>
<dbReference type="Proteomes" id="UP001595530">
    <property type="component" value="Unassembled WGS sequence"/>
</dbReference>
<feature type="signal peptide" evidence="1">
    <location>
        <begin position="1"/>
        <end position="27"/>
    </location>
</feature>
<sequence length="108" mass="11705">MKRRQTILPALLALLLLLSQQMGFAHAVSHISDQPRYSTSHGKQLPIEQVCEQCLAFAQIGSALPTHVFSLAADTAPDAVTLATSTPVLYPRPIRAFQSRAPPQQSVS</sequence>
<feature type="chain" id="PRO_5046398293" description="DUF2946 domain-containing protein" evidence="1">
    <location>
        <begin position="28"/>
        <end position="108"/>
    </location>
</feature>
<dbReference type="EMBL" id="JBHRTP010000018">
    <property type="protein sequence ID" value="MFC3107634.1"/>
    <property type="molecule type" value="Genomic_DNA"/>
</dbReference>
<evidence type="ECO:0000313" key="2">
    <source>
        <dbReference type="EMBL" id="MFC3107634.1"/>
    </source>
</evidence>
<evidence type="ECO:0000256" key="1">
    <source>
        <dbReference type="SAM" id="SignalP"/>
    </source>
</evidence>
<reference evidence="3" key="1">
    <citation type="journal article" date="2019" name="Int. J. Syst. Evol. Microbiol.">
        <title>The Global Catalogue of Microorganisms (GCM) 10K type strain sequencing project: providing services to taxonomists for standard genome sequencing and annotation.</title>
        <authorList>
            <consortium name="The Broad Institute Genomics Platform"/>
            <consortium name="The Broad Institute Genome Sequencing Center for Infectious Disease"/>
            <person name="Wu L."/>
            <person name="Ma J."/>
        </authorList>
    </citation>
    <scope>NUCLEOTIDE SEQUENCE [LARGE SCALE GENOMIC DNA]</scope>
    <source>
        <strain evidence="3">KCTC 42986</strain>
    </source>
</reference>
<keyword evidence="3" id="KW-1185">Reference proteome</keyword>
<evidence type="ECO:0008006" key="4">
    <source>
        <dbReference type="Google" id="ProtNLM"/>
    </source>
</evidence>
<protein>
    <recommendedName>
        <fullName evidence="4">DUF2946 domain-containing protein</fullName>
    </recommendedName>
</protein>